<sequence length="213" mass="22287">MIDMAGSVGLLAPADLLPRLVARLKQDSPLAFAASELPAALPQGLLLLDATHALPDLPGLQAKIHAAGGELIDFRVLFDHPAAAEYGWMIAVGGSAQAQQLAAPWLDQWAPLPSGWLRGGGTGAGCLFGTLSQFWALQQSDVVQWLADRGPHGIAAFDPVSWQEQAGKYVPDAIQLAKDYLVVEEQAGNAPALSPASMMCRTLLASVQASSSA</sequence>
<gene>
    <name evidence="1" type="ORF">FAZ21_12480</name>
</gene>
<dbReference type="OrthoDB" id="8591441at2"/>
<evidence type="ECO:0000313" key="1">
    <source>
        <dbReference type="EMBL" id="TJZ72859.1"/>
    </source>
</evidence>
<accession>A0A4U0PWH4</accession>
<name>A0A4U0PWH4_9NEIS</name>
<keyword evidence="2" id="KW-1185">Reference proteome</keyword>
<protein>
    <submittedName>
        <fullName evidence="1">Uncharacterized protein</fullName>
    </submittedName>
</protein>
<evidence type="ECO:0000313" key="2">
    <source>
        <dbReference type="Proteomes" id="UP000310016"/>
    </source>
</evidence>
<dbReference type="RefSeq" id="WP_136773773.1">
    <property type="nucleotide sequence ID" value="NZ_SUMF01000014.1"/>
</dbReference>
<organism evidence="1 2">
    <name type="scientific">Chitiniphilus eburneus</name>
    <dbReference type="NCBI Taxonomy" id="2571148"/>
    <lineage>
        <taxon>Bacteria</taxon>
        <taxon>Pseudomonadati</taxon>
        <taxon>Pseudomonadota</taxon>
        <taxon>Betaproteobacteria</taxon>
        <taxon>Neisseriales</taxon>
        <taxon>Chitinibacteraceae</taxon>
        <taxon>Chitiniphilus</taxon>
    </lineage>
</organism>
<reference evidence="1 2" key="1">
    <citation type="submission" date="2019-04" db="EMBL/GenBank/DDBJ databases">
        <title>Chitiniphilus eburnea sp. nov., a novel chitinolytic bacterium isolated from aquaculture sludge.</title>
        <authorList>
            <person name="Sheng M."/>
        </authorList>
    </citation>
    <scope>NUCLEOTIDE SEQUENCE [LARGE SCALE GENOMIC DNA]</scope>
    <source>
        <strain evidence="1 2">HX-2-15</strain>
    </source>
</reference>
<proteinExistence type="predicted"/>
<dbReference type="AlphaFoldDB" id="A0A4U0PWH4"/>
<dbReference type="EMBL" id="SUMF01000014">
    <property type="protein sequence ID" value="TJZ72859.1"/>
    <property type="molecule type" value="Genomic_DNA"/>
</dbReference>
<dbReference type="Proteomes" id="UP000310016">
    <property type="component" value="Unassembled WGS sequence"/>
</dbReference>
<comment type="caution">
    <text evidence="1">The sequence shown here is derived from an EMBL/GenBank/DDBJ whole genome shotgun (WGS) entry which is preliminary data.</text>
</comment>